<evidence type="ECO:0000313" key="2">
    <source>
        <dbReference type="EMBL" id="TNN63617.1"/>
    </source>
</evidence>
<name>A0A4Z2HCK5_9TELE</name>
<comment type="caution">
    <text evidence="2">The sequence shown here is derived from an EMBL/GenBank/DDBJ whole genome shotgun (WGS) entry which is preliminary data.</text>
</comment>
<evidence type="ECO:0000313" key="3">
    <source>
        <dbReference type="Proteomes" id="UP000314294"/>
    </source>
</evidence>
<sequence>MGPWSGHNRASISCSLISVTSVNPEHAGHHRAAEGSRRRERPVRPGPLPRGIDPAAPSRVCRTLSDNTNGRRCLNIVSPNHFTWTGDSEMANLWWLQHQRADLRAAL</sequence>
<evidence type="ECO:0000256" key="1">
    <source>
        <dbReference type="SAM" id="MobiDB-lite"/>
    </source>
</evidence>
<feature type="region of interest" description="Disordered" evidence="1">
    <location>
        <begin position="23"/>
        <end position="59"/>
    </location>
</feature>
<organism evidence="2 3">
    <name type="scientific">Liparis tanakae</name>
    <name type="common">Tanaka's snailfish</name>
    <dbReference type="NCBI Taxonomy" id="230148"/>
    <lineage>
        <taxon>Eukaryota</taxon>
        <taxon>Metazoa</taxon>
        <taxon>Chordata</taxon>
        <taxon>Craniata</taxon>
        <taxon>Vertebrata</taxon>
        <taxon>Euteleostomi</taxon>
        <taxon>Actinopterygii</taxon>
        <taxon>Neopterygii</taxon>
        <taxon>Teleostei</taxon>
        <taxon>Neoteleostei</taxon>
        <taxon>Acanthomorphata</taxon>
        <taxon>Eupercaria</taxon>
        <taxon>Perciformes</taxon>
        <taxon>Cottioidei</taxon>
        <taxon>Cottales</taxon>
        <taxon>Liparidae</taxon>
        <taxon>Liparis</taxon>
    </lineage>
</organism>
<proteinExistence type="predicted"/>
<dbReference type="AlphaFoldDB" id="A0A4Z2HCK5"/>
<dbReference type="Proteomes" id="UP000314294">
    <property type="component" value="Unassembled WGS sequence"/>
</dbReference>
<protein>
    <submittedName>
        <fullName evidence="2">Uncharacterized protein</fullName>
    </submittedName>
</protein>
<keyword evidence="3" id="KW-1185">Reference proteome</keyword>
<dbReference type="EMBL" id="SRLO01000269">
    <property type="protein sequence ID" value="TNN63617.1"/>
    <property type="molecule type" value="Genomic_DNA"/>
</dbReference>
<accession>A0A4Z2HCK5</accession>
<reference evidence="2 3" key="1">
    <citation type="submission" date="2019-03" db="EMBL/GenBank/DDBJ databases">
        <title>First draft genome of Liparis tanakae, snailfish: a comprehensive survey of snailfish specific genes.</title>
        <authorList>
            <person name="Kim W."/>
            <person name="Song I."/>
            <person name="Jeong J.-H."/>
            <person name="Kim D."/>
            <person name="Kim S."/>
            <person name="Ryu S."/>
            <person name="Song J.Y."/>
            <person name="Lee S.K."/>
        </authorList>
    </citation>
    <scope>NUCLEOTIDE SEQUENCE [LARGE SCALE GENOMIC DNA]</scope>
    <source>
        <tissue evidence="2">Muscle</tissue>
    </source>
</reference>
<gene>
    <name evidence="2" type="ORF">EYF80_026153</name>
</gene>